<evidence type="ECO:0000313" key="3">
    <source>
        <dbReference type="Proteomes" id="UP000053825"/>
    </source>
</evidence>
<evidence type="ECO:0000256" key="1">
    <source>
        <dbReference type="SAM" id="Phobius"/>
    </source>
</evidence>
<dbReference type="Proteomes" id="UP000053825">
    <property type="component" value="Unassembled WGS sequence"/>
</dbReference>
<name>A0A0L7REG5_9HYME</name>
<organism evidence="2 3">
    <name type="scientific">Habropoda laboriosa</name>
    <dbReference type="NCBI Taxonomy" id="597456"/>
    <lineage>
        <taxon>Eukaryota</taxon>
        <taxon>Metazoa</taxon>
        <taxon>Ecdysozoa</taxon>
        <taxon>Arthropoda</taxon>
        <taxon>Hexapoda</taxon>
        <taxon>Insecta</taxon>
        <taxon>Pterygota</taxon>
        <taxon>Neoptera</taxon>
        <taxon>Endopterygota</taxon>
        <taxon>Hymenoptera</taxon>
        <taxon>Apocrita</taxon>
        <taxon>Aculeata</taxon>
        <taxon>Apoidea</taxon>
        <taxon>Anthophila</taxon>
        <taxon>Apidae</taxon>
        <taxon>Habropoda</taxon>
    </lineage>
</organism>
<dbReference type="EMBL" id="KQ414609">
    <property type="protein sequence ID" value="KOC69238.1"/>
    <property type="molecule type" value="Genomic_DNA"/>
</dbReference>
<gene>
    <name evidence="2" type="ORF">WH47_05901</name>
</gene>
<keyword evidence="1" id="KW-0812">Transmembrane</keyword>
<keyword evidence="1" id="KW-0472">Membrane</keyword>
<feature type="transmembrane region" description="Helical" evidence="1">
    <location>
        <begin position="12"/>
        <end position="31"/>
    </location>
</feature>
<sequence>MEKHFQKKFAKLLNLFVKICHLINSLIWTFALKHFRSGENTVEIATQMSTYIFNDRFKPLLNMIIVDLNIVTGTYSDASKRPVRPKKLERSKQKGMLEKEEGLLYGPGIAD</sequence>
<evidence type="ECO:0000313" key="2">
    <source>
        <dbReference type="EMBL" id="KOC69238.1"/>
    </source>
</evidence>
<keyword evidence="1" id="KW-1133">Transmembrane helix</keyword>
<keyword evidence="3" id="KW-1185">Reference proteome</keyword>
<proteinExistence type="predicted"/>
<dbReference type="AlphaFoldDB" id="A0A0L7REG5"/>
<accession>A0A0L7REG5</accession>
<reference evidence="2 3" key="1">
    <citation type="submission" date="2015-07" db="EMBL/GenBank/DDBJ databases">
        <title>The genome of Habropoda laboriosa.</title>
        <authorList>
            <person name="Pan H."/>
            <person name="Kapheim K."/>
        </authorList>
    </citation>
    <scope>NUCLEOTIDE SEQUENCE [LARGE SCALE GENOMIC DNA]</scope>
    <source>
        <strain evidence="2">0110345459</strain>
    </source>
</reference>
<protein>
    <submittedName>
        <fullName evidence="2">Uncharacterized protein</fullName>
    </submittedName>
</protein>